<feature type="region of interest" description="Disordered" evidence="1">
    <location>
        <begin position="249"/>
        <end position="301"/>
    </location>
</feature>
<protein>
    <recommendedName>
        <fullName evidence="4">DUF4912 domain-containing protein</fullName>
    </recommendedName>
</protein>
<accession>A0A2T1D7W0</accession>
<evidence type="ECO:0008006" key="4">
    <source>
        <dbReference type="Google" id="ProtNLM"/>
    </source>
</evidence>
<dbReference type="AlphaFoldDB" id="A0A2T1D7W0"/>
<dbReference type="EMBL" id="PVWG01000040">
    <property type="protein sequence ID" value="PSB16569.1"/>
    <property type="molecule type" value="Genomic_DNA"/>
</dbReference>
<evidence type="ECO:0000313" key="2">
    <source>
        <dbReference type="EMBL" id="PSB16569.1"/>
    </source>
</evidence>
<sequence length="767" mass="80886">MHNVLPTDPKYPFSQPLVYVYKGPNPSPAIAAFLGAASAPDAQQTIQSAQFDPAVLAAGSAAGTAAALNAAPATTASPTPSASPDGGTSPTVSASPNAGASSTATPGAVADARSAQVDGGISPWLWWLLPLGLLGLLSWWLKNRRNTPETIAERQIEPIAPVQPAPEPTAIPPAPDLTAPAENPNLASRAGSVISSDRAEIAEQPSLEIGDTPLETTSPNSPAPNLIGDAAIAGGAALAAGAGAAAWANRSSDSSDRSDPQELTEPPLIPSESIEPTDSTASNVTDATSEPPFTPTGDVPIGAALGGAALASGAAAWTARSQDTSPETSPDVLSTSPEVATDEDLEIEAALSTFDTIDDLDADLPNAIADDPTELDLDEATSASALTDVGSPIISAGLVGGAAAAGVAAWALSDDDRAQSEVEAAKFDVGQTDLSSETLATVDQELPDLPEGYGESRIVLLPRNPQWGYTYWDISNEHKSEVRQQGGEKLVLRLYDVTDIEVNQQTPHSMQQFDCDEMARDWYLSIPVSDRDYLVEIGYLTRDGRWLMLARSTPIRIPPTYPSDWVEDQFVTIDWQEDLRGKTFLELVPPSKQTETEAVANPIYDRIFGIAQSAESQRVEGSLFGSMQQVPQQSISSFGLQSGVGIGAWPTPSGIGMSGIGMSGIGFSASAPPIRPRNFWLVADAELIVYGATEPDAKVTIDGNPIQLNPDGTFRFQLLFQDGVIRYPIIAIAADGEQMRSIHMKFTRETPQRNTNTKNEAQDEWIF</sequence>
<feature type="compositionally biased region" description="Polar residues" evidence="1">
    <location>
        <begin position="92"/>
        <end position="105"/>
    </location>
</feature>
<name>A0A2T1D7W0_9CYAN</name>
<dbReference type="Proteomes" id="UP000238634">
    <property type="component" value="Unassembled WGS sequence"/>
</dbReference>
<feature type="region of interest" description="Disordered" evidence="1">
    <location>
        <begin position="152"/>
        <end position="187"/>
    </location>
</feature>
<gene>
    <name evidence="2" type="ORF">C7B65_21210</name>
</gene>
<feature type="region of interest" description="Disordered" evidence="1">
    <location>
        <begin position="204"/>
        <end position="227"/>
    </location>
</feature>
<reference evidence="2 3" key="2">
    <citation type="submission" date="2018-03" db="EMBL/GenBank/DDBJ databases">
        <title>The ancient ancestry and fast evolution of plastids.</title>
        <authorList>
            <person name="Moore K.R."/>
            <person name="Magnabosco C."/>
            <person name="Momper L."/>
            <person name="Gold D.A."/>
            <person name="Bosak T."/>
            <person name="Fournier G.P."/>
        </authorList>
    </citation>
    <scope>NUCLEOTIDE SEQUENCE [LARGE SCALE GENOMIC DNA]</scope>
    <source>
        <strain evidence="2 3">ULC007</strain>
    </source>
</reference>
<feature type="compositionally biased region" description="Low complexity" evidence="1">
    <location>
        <begin position="73"/>
        <end position="91"/>
    </location>
</feature>
<feature type="region of interest" description="Disordered" evidence="1">
    <location>
        <begin position="317"/>
        <end position="340"/>
    </location>
</feature>
<evidence type="ECO:0000313" key="3">
    <source>
        <dbReference type="Proteomes" id="UP000238634"/>
    </source>
</evidence>
<keyword evidence="3" id="KW-1185">Reference proteome</keyword>
<feature type="compositionally biased region" description="Polar residues" evidence="1">
    <location>
        <begin position="277"/>
        <end position="288"/>
    </location>
</feature>
<dbReference type="Pfam" id="PF16258">
    <property type="entry name" value="DUF4912"/>
    <property type="match status" value="1"/>
</dbReference>
<dbReference type="InterPro" id="IPR032585">
    <property type="entry name" value="DUF4912"/>
</dbReference>
<reference evidence="2 3" key="1">
    <citation type="submission" date="2018-02" db="EMBL/GenBank/DDBJ databases">
        <authorList>
            <person name="Cohen D.B."/>
            <person name="Kent A.D."/>
        </authorList>
    </citation>
    <scope>NUCLEOTIDE SEQUENCE [LARGE SCALE GENOMIC DNA]</scope>
    <source>
        <strain evidence="2 3">ULC007</strain>
    </source>
</reference>
<feature type="region of interest" description="Disordered" evidence="1">
    <location>
        <begin position="73"/>
        <end position="107"/>
    </location>
</feature>
<feature type="compositionally biased region" description="Pro residues" evidence="1">
    <location>
        <begin position="161"/>
        <end position="175"/>
    </location>
</feature>
<organism evidence="2 3">
    <name type="scientific">Phormidesmis priestleyi ULC007</name>
    <dbReference type="NCBI Taxonomy" id="1920490"/>
    <lineage>
        <taxon>Bacteria</taxon>
        <taxon>Bacillati</taxon>
        <taxon>Cyanobacteriota</taxon>
        <taxon>Cyanophyceae</taxon>
        <taxon>Leptolyngbyales</taxon>
        <taxon>Leptolyngbyaceae</taxon>
        <taxon>Phormidesmis</taxon>
    </lineage>
</organism>
<dbReference type="STRING" id="1920490.GCA_001895925_05352"/>
<comment type="caution">
    <text evidence="2">The sequence shown here is derived from an EMBL/GenBank/DDBJ whole genome shotgun (WGS) entry which is preliminary data.</text>
</comment>
<proteinExistence type="predicted"/>
<evidence type="ECO:0000256" key="1">
    <source>
        <dbReference type="SAM" id="MobiDB-lite"/>
    </source>
</evidence>
<feature type="compositionally biased region" description="Polar residues" evidence="1">
    <location>
        <begin position="319"/>
        <end position="338"/>
    </location>
</feature>